<dbReference type="Proteomes" id="UP000625711">
    <property type="component" value="Unassembled WGS sequence"/>
</dbReference>
<dbReference type="InterPro" id="IPR018625">
    <property type="entry name" value="Pet100"/>
</dbReference>
<proteinExistence type="predicted"/>
<dbReference type="AlphaFoldDB" id="A0A834I1V7"/>
<keyword evidence="2" id="KW-1185">Reference proteome</keyword>
<reference evidence="1" key="1">
    <citation type="submission" date="2020-08" db="EMBL/GenBank/DDBJ databases">
        <title>Genome sequencing and assembly of the red palm weevil Rhynchophorus ferrugineus.</title>
        <authorList>
            <person name="Dias G.B."/>
            <person name="Bergman C.M."/>
            <person name="Manee M."/>
        </authorList>
    </citation>
    <scope>NUCLEOTIDE SEQUENCE</scope>
    <source>
        <strain evidence="1">AA-2017</strain>
        <tissue evidence="1">Whole larva</tissue>
    </source>
</reference>
<evidence type="ECO:0000313" key="2">
    <source>
        <dbReference type="Proteomes" id="UP000625711"/>
    </source>
</evidence>
<comment type="caution">
    <text evidence="1">The sequence shown here is derived from an EMBL/GenBank/DDBJ whole genome shotgun (WGS) entry which is preliminary data.</text>
</comment>
<dbReference type="Pfam" id="PF09803">
    <property type="entry name" value="Pet100"/>
    <property type="match status" value="1"/>
</dbReference>
<name>A0A834I1V7_RHYFE</name>
<organism evidence="1 2">
    <name type="scientific">Rhynchophorus ferrugineus</name>
    <name type="common">Red palm weevil</name>
    <name type="synonym">Curculio ferrugineus</name>
    <dbReference type="NCBI Taxonomy" id="354439"/>
    <lineage>
        <taxon>Eukaryota</taxon>
        <taxon>Metazoa</taxon>
        <taxon>Ecdysozoa</taxon>
        <taxon>Arthropoda</taxon>
        <taxon>Hexapoda</taxon>
        <taxon>Insecta</taxon>
        <taxon>Pterygota</taxon>
        <taxon>Neoptera</taxon>
        <taxon>Endopterygota</taxon>
        <taxon>Coleoptera</taxon>
        <taxon>Polyphaga</taxon>
        <taxon>Cucujiformia</taxon>
        <taxon>Curculionidae</taxon>
        <taxon>Dryophthorinae</taxon>
        <taxon>Rhynchophorus</taxon>
    </lineage>
</organism>
<sequence length="70" mass="8537">MVAYKYYPSTICTLNIAMFHYFNQPELFEEWVIKTKRELFPPDDPEKRKAFEESFRISREKHADFEEKLG</sequence>
<dbReference type="EMBL" id="JAACXV010014612">
    <property type="protein sequence ID" value="KAF7265437.1"/>
    <property type="molecule type" value="Genomic_DNA"/>
</dbReference>
<dbReference type="GO" id="GO:0033617">
    <property type="term" value="P:mitochondrial respiratory chain complex IV assembly"/>
    <property type="evidence" value="ECO:0007669"/>
    <property type="project" value="InterPro"/>
</dbReference>
<dbReference type="GO" id="GO:0005739">
    <property type="term" value="C:mitochondrion"/>
    <property type="evidence" value="ECO:0007669"/>
    <property type="project" value="InterPro"/>
</dbReference>
<protein>
    <submittedName>
        <fullName evidence="1">Uncharacterized protein</fullName>
    </submittedName>
</protein>
<gene>
    <name evidence="1" type="ORF">GWI33_021096</name>
</gene>
<dbReference type="OrthoDB" id="18175at2759"/>
<evidence type="ECO:0000313" key="1">
    <source>
        <dbReference type="EMBL" id="KAF7265437.1"/>
    </source>
</evidence>
<accession>A0A834I1V7</accession>